<dbReference type="Proteomes" id="UP000534783">
    <property type="component" value="Unassembled WGS sequence"/>
</dbReference>
<feature type="short sequence motif" description="'KMSKS' region" evidence="10">
    <location>
        <begin position="613"/>
        <end position="617"/>
    </location>
</feature>
<comment type="caution">
    <text evidence="14">The sequence shown here is derived from an EMBL/GenBank/DDBJ whole genome shotgun (WGS) entry which is preliminary data.</text>
</comment>
<comment type="subcellular location">
    <subcellularLocation>
        <location evidence="10">Cytoplasm</location>
    </subcellularLocation>
</comment>
<feature type="binding site" evidence="10">
    <location>
        <position position="947"/>
    </location>
    <ligand>
        <name>Zn(2+)</name>
        <dbReference type="ChEBI" id="CHEBI:29105"/>
    </ligand>
</feature>
<dbReference type="FunFam" id="3.40.50.620:FF:000152">
    <property type="entry name" value="Isoleucine--tRNA ligase"/>
    <property type="match status" value="1"/>
</dbReference>
<evidence type="ECO:0000259" key="13">
    <source>
        <dbReference type="Pfam" id="PF08264"/>
    </source>
</evidence>
<dbReference type="PROSITE" id="PS00178">
    <property type="entry name" value="AA_TRNA_LIGASE_I"/>
    <property type="match status" value="1"/>
</dbReference>
<dbReference type="Gene3D" id="3.90.740.10">
    <property type="entry name" value="Valyl/Leucyl/Isoleucyl-tRNA synthetase, editing domain"/>
    <property type="match status" value="1"/>
</dbReference>
<proteinExistence type="inferred from homology"/>
<keyword evidence="4 10" id="KW-0547">Nucleotide-binding</keyword>
<feature type="short sequence motif" description="'HIGH' region" evidence="10">
    <location>
        <begin position="61"/>
        <end position="71"/>
    </location>
</feature>
<evidence type="ECO:0000256" key="8">
    <source>
        <dbReference type="ARBA" id="ARBA00025217"/>
    </source>
</evidence>
<comment type="catalytic activity">
    <reaction evidence="9 10">
        <text>tRNA(Ile) + L-isoleucine + ATP = L-isoleucyl-tRNA(Ile) + AMP + diphosphate</text>
        <dbReference type="Rhea" id="RHEA:11060"/>
        <dbReference type="Rhea" id="RHEA-COMP:9666"/>
        <dbReference type="Rhea" id="RHEA-COMP:9695"/>
        <dbReference type="ChEBI" id="CHEBI:30616"/>
        <dbReference type="ChEBI" id="CHEBI:33019"/>
        <dbReference type="ChEBI" id="CHEBI:58045"/>
        <dbReference type="ChEBI" id="CHEBI:78442"/>
        <dbReference type="ChEBI" id="CHEBI:78528"/>
        <dbReference type="ChEBI" id="CHEBI:456215"/>
        <dbReference type="EC" id="6.1.1.5"/>
    </reaction>
</comment>
<evidence type="ECO:0000256" key="1">
    <source>
        <dbReference type="ARBA" id="ARBA00006887"/>
    </source>
</evidence>
<dbReference type="CDD" id="cd07960">
    <property type="entry name" value="Anticodon_Ia_Ile_BEm"/>
    <property type="match status" value="1"/>
</dbReference>
<keyword evidence="5 10" id="KW-0067">ATP-binding</keyword>
<dbReference type="GO" id="GO:0004822">
    <property type="term" value="F:isoleucine-tRNA ligase activity"/>
    <property type="evidence" value="ECO:0007669"/>
    <property type="project" value="UniProtKB-UniRule"/>
</dbReference>
<dbReference type="GO" id="GO:0005524">
    <property type="term" value="F:ATP binding"/>
    <property type="evidence" value="ECO:0007669"/>
    <property type="project" value="UniProtKB-UniRule"/>
</dbReference>
<dbReference type="PANTHER" id="PTHR42765">
    <property type="entry name" value="SOLEUCYL-TRNA SYNTHETASE"/>
    <property type="match status" value="1"/>
</dbReference>
<dbReference type="GO" id="GO:0002161">
    <property type="term" value="F:aminoacyl-tRNA deacylase activity"/>
    <property type="evidence" value="ECO:0007669"/>
    <property type="project" value="InterPro"/>
</dbReference>
<keyword evidence="15" id="KW-1185">Reference proteome</keyword>
<comment type="cofactor">
    <cofactor evidence="10">
        <name>Zn(2+)</name>
        <dbReference type="ChEBI" id="CHEBI:29105"/>
    </cofactor>
    <text evidence="10">Binds 1 zinc ion per subunit.</text>
</comment>
<keyword evidence="10" id="KW-0479">Metal-binding</keyword>
<dbReference type="HAMAP" id="MF_02002">
    <property type="entry name" value="Ile_tRNA_synth_type1"/>
    <property type="match status" value="1"/>
</dbReference>
<accession>A0A7X6DME5</accession>
<dbReference type="InterPro" id="IPR014729">
    <property type="entry name" value="Rossmann-like_a/b/a_fold"/>
</dbReference>
<feature type="binding site" evidence="10">
    <location>
        <position position="616"/>
    </location>
    <ligand>
        <name>ATP</name>
        <dbReference type="ChEBI" id="CHEBI:30616"/>
    </ligand>
</feature>
<dbReference type="EC" id="6.1.1.5" evidence="10"/>
<dbReference type="InterPro" id="IPR009008">
    <property type="entry name" value="Val/Leu/Ile-tRNA-synth_edit"/>
</dbReference>
<evidence type="ECO:0000256" key="5">
    <source>
        <dbReference type="ARBA" id="ARBA00022840"/>
    </source>
</evidence>
<feature type="binding site" evidence="10">
    <location>
        <position position="927"/>
    </location>
    <ligand>
        <name>Zn(2+)</name>
        <dbReference type="ChEBI" id="CHEBI:29105"/>
    </ligand>
</feature>
<comment type="function">
    <text evidence="8 10">Catalyzes the attachment of isoleucine to tRNA(Ile). As IleRS can inadvertently accommodate and process structurally similar amino acids such as valine, to avoid such errors it has two additional distinct tRNA(Ile)-dependent editing activities. One activity is designated as 'pretransfer' editing and involves the hydrolysis of activated Val-AMP. The other activity is designated 'posttransfer' editing and involves deacylation of mischarged Val-tRNA(Ile).</text>
</comment>
<evidence type="ECO:0000256" key="9">
    <source>
        <dbReference type="ARBA" id="ARBA00048359"/>
    </source>
</evidence>
<dbReference type="Gene3D" id="1.10.10.830">
    <property type="entry name" value="Ile-tRNA synthetase CP2 domain-like"/>
    <property type="match status" value="1"/>
</dbReference>
<evidence type="ECO:0000256" key="6">
    <source>
        <dbReference type="ARBA" id="ARBA00022917"/>
    </source>
</evidence>
<comment type="similarity">
    <text evidence="1 10">Belongs to the class-I aminoacyl-tRNA synthetase family. IleS type 1 subfamily.</text>
</comment>
<feature type="binding site" evidence="10">
    <location>
        <position position="930"/>
    </location>
    <ligand>
        <name>Zn(2+)</name>
        <dbReference type="ChEBI" id="CHEBI:29105"/>
    </ligand>
</feature>
<feature type="domain" description="Aminoacyl-tRNA synthetase class Ia" evidence="11">
    <location>
        <begin position="32"/>
        <end position="652"/>
    </location>
</feature>
<dbReference type="EMBL" id="VTOW01000001">
    <property type="protein sequence ID" value="NKE69916.1"/>
    <property type="molecule type" value="Genomic_DNA"/>
</dbReference>
<dbReference type="RefSeq" id="WP_168058198.1">
    <property type="nucleotide sequence ID" value="NZ_VTOW01000001.1"/>
</dbReference>
<dbReference type="InterPro" id="IPR009080">
    <property type="entry name" value="tRNAsynth_Ia_anticodon-bd"/>
</dbReference>
<dbReference type="InterPro" id="IPR002301">
    <property type="entry name" value="Ile-tRNA-ligase"/>
</dbReference>
<reference evidence="14 15" key="1">
    <citation type="journal article" date="2020" name="Nature">
        <title>Bacterial chemolithoautotrophy via manganese oxidation.</title>
        <authorList>
            <person name="Yu H."/>
            <person name="Leadbetter J.R."/>
        </authorList>
    </citation>
    <scope>NUCLEOTIDE SEQUENCE [LARGE SCALE GENOMIC DNA]</scope>
    <source>
        <strain evidence="14 15">Mn-1</strain>
    </source>
</reference>
<evidence type="ECO:0000256" key="4">
    <source>
        <dbReference type="ARBA" id="ARBA00022741"/>
    </source>
</evidence>
<feature type="domain" description="Methionyl/Valyl/Leucyl/Isoleucyl-tRNA synthetase anticodon-binding" evidence="13">
    <location>
        <begin position="696"/>
        <end position="863"/>
    </location>
</feature>
<dbReference type="GO" id="GO:0008270">
    <property type="term" value="F:zinc ion binding"/>
    <property type="evidence" value="ECO:0007669"/>
    <property type="project" value="UniProtKB-UniRule"/>
</dbReference>
<dbReference type="GO" id="GO:0006428">
    <property type="term" value="P:isoleucyl-tRNA aminoacylation"/>
    <property type="evidence" value="ECO:0007669"/>
    <property type="project" value="UniProtKB-UniRule"/>
</dbReference>
<dbReference type="Pfam" id="PF00133">
    <property type="entry name" value="tRNA-synt_1"/>
    <property type="match status" value="1"/>
</dbReference>
<dbReference type="FunFam" id="1.10.730.20:FF:000001">
    <property type="entry name" value="Isoleucine--tRNA ligase"/>
    <property type="match status" value="1"/>
</dbReference>
<dbReference type="PRINTS" id="PR00984">
    <property type="entry name" value="TRNASYNTHILE"/>
</dbReference>
<dbReference type="InterPro" id="IPR002300">
    <property type="entry name" value="aa-tRNA-synth_Ia"/>
</dbReference>
<keyword evidence="2 10" id="KW-0963">Cytoplasm</keyword>
<keyword evidence="6 10" id="KW-0648">Protein biosynthesis</keyword>
<evidence type="ECO:0000259" key="12">
    <source>
        <dbReference type="Pfam" id="PF06827"/>
    </source>
</evidence>
<keyword evidence="3 10" id="KW-0436">Ligase</keyword>
<evidence type="ECO:0000256" key="3">
    <source>
        <dbReference type="ARBA" id="ARBA00022598"/>
    </source>
</evidence>
<evidence type="ECO:0000313" key="14">
    <source>
        <dbReference type="EMBL" id="NKE69916.1"/>
    </source>
</evidence>
<feature type="binding site" evidence="10">
    <location>
        <position position="950"/>
    </location>
    <ligand>
        <name>Zn(2+)</name>
        <dbReference type="ChEBI" id="CHEBI:29105"/>
    </ligand>
</feature>
<dbReference type="InterPro" id="IPR013155">
    <property type="entry name" value="M/V/L/I-tRNA-synth_anticd-bd"/>
</dbReference>
<dbReference type="Gene3D" id="3.40.50.620">
    <property type="entry name" value="HUPs"/>
    <property type="match status" value="2"/>
</dbReference>
<dbReference type="GO" id="GO:0005829">
    <property type="term" value="C:cytosol"/>
    <property type="evidence" value="ECO:0007669"/>
    <property type="project" value="TreeGrafter"/>
</dbReference>
<dbReference type="InterPro" id="IPR023585">
    <property type="entry name" value="Ile-tRNA-ligase_type1"/>
</dbReference>
<dbReference type="PANTHER" id="PTHR42765:SF1">
    <property type="entry name" value="ISOLEUCINE--TRNA LIGASE, MITOCHONDRIAL"/>
    <property type="match status" value="1"/>
</dbReference>
<evidence type="ECO:0000256" key="2">
    <source>
        <dbReference type="ARBA" id="ARBA00022490"/>
    </source>
</evidence>
<dbReference type="GO" id="GO:0000049">
    <property type="term" value="F:tRNA binding"/>
    <property type="evidence" value="ECO:0007669"/>
    <property type="project" value="InterPro"/>
</dbReference>
<dbReference type="CDD" id="cd00818">
    <property type="entry name" value="IleRS_core"/>
    <property type="match status" value="1"/>
</dbReference>
<feature type="domain" description="Zinc finger FPG/IleRS-type" evidence="12">
    <location>
        <begin position="926"/>
        <end position="951"/>
    </location>
</feature>
<gene>
    <name evidence="10 14" type="primary">ileS</name>
    <name evidence="14" type="ORF">MNODULE_04050</name>
</gene>
<name>A0A7X6DME5_9BACT</name>
<dbReference type="AlphaFoldDB" id="A0A7X6DME5"/>
<keyword evidence="10" id="KW-0862">Zinc</keyword>
<evidence type="ECO:0000313" key="15">
    <source>
        <dbReference type="Proteomes" id="UP000534783"/>
    </source>
</evidence>
<dbReference type="InterPro" id="IPR001412">
    <property type="entry name" value="aa-tRNA-synth_I_CS"/>
</dbReference>
<dbReference type="Pfam" id="PF06827">
    <property type="entry name" value="zf-FPG_IleRS"/>
    <property type="match status" value="1"/>
</dbReference>
<protein>
    <recommendedName>
        <fullName evidence="10">Isoleucine--tRNA ligase</fullName>
        <ecNumber evidence="10">6.1.1.5</ecNumber>
    </recommendedName>
    <alternativeName>
        <fullName evidence="10">Isoleucyl-tRNA synthetase</fullName>
        <shortName evidence="10">IleRS</shortName>
    </alternativeName>
</protein>
<dbReference type="Pfam" id="PF08264">
    <property type="entry name" value="Anticodon_1"/>
    <property type="match status" value="1"/>
</dbReference>
<evidence type="ECO:0000259" key="11">
    <source>
        <dbReference type="Pfam" id="PF00133"/>
    </source>
</evidence>
<evidence type="ECO:0000256" key="10">
    <source>
        <dbReference type="HAMAP-Rule" id="MF_02002"/>
    </source>
</evidence>
<dbReference type="NCBIfam" id="TIGR00392">
    <property type="entry name" value="ileS"/>
    <property type="match status" value="1"/>
</dbReference>
<evidence type="ECO:0000256" key="7">
    <source>
        <dbReference type="ARBA" id="ARBA00023146"/>
    </source>
</evidence>
<dbReference type="InterPro" id="IPR033708">
    <property type="entry name" value="Anticodon_Ile_BEm"/>
</dbReference>
<dbReference type="SUPFAM" id="SSF50677">
    <property type="entry name" value="ValRS/IleRS/LeuRS editing domain"/>
    <property type="match status" value="1"/>
</dbReference>
<comment type="subunit">
    <text evidence="10">Monomer.</text>
</comment>
<organism evidence="14 15">
    <name type="scientific">Candidatus Manganitrophus noduliformans</name>
    <dbReference type="NCBI Taxonomy" id="2606439"/>
    <lineage>
        <taxon>Bacteria</taxon>
        <taxon>Pseudomonadati</taxon>
        <taxon>Nitrospirota</taxon>
        <taxon>Nitrospiria</taxon>
        <taxon>Candidatus Troglogloeales</taxon>
        <taxon>Candidatus Manganitrophaceae</taxon>
        <taxon>Candidatus Manganitrophus</taxon>
    </lineage>
</organism>
<dbReference type="InterPro" id="IPR050081">
    <property type="entry name" value="Ile-tRNA_ligase"/>
</dbReference>
<dbReference type="Gene3D" id="1.10.730.20">
    <property type="match status" value="1"/>
</dbReference>
<dbReference type="SUPFAM" id="SSF47323">
    <property type="entry name" value="Anticodon-binding domain of a subclass of class I aminoacyl-tRNA synthetases"/>
    <property type="match status" value="1"/>
</dbReference>
<keyword evidence="7 10" id="KW-0030">Aminoacyl-tRNA synthetase</keyword>
<dbReference type="SUPFAM" id="SSF52374">
    <property type="entry name" value="Nucleotidylyl transferase"/>
    <property type="match status" value="1"/>
</dbReference>
<dbReference type="InterPro" id="IPR010663">
    <property type="entry name" value="Znf_FPG/IleRS"/>
</dbReference>
<sequence length="962" mass="108596">MENKADYKQTLNLPKTDFPMRANLTQREVEQLARWEESGLYQKVLHERGGREKYILHDGPPYANGHIHIGHALNKILKDFVVKSRSMSGDAAPYVPGWDCHGLPIEHQVLKDLGPKKQGMSKGEIRKRCRDYADKFVNIQRDEFKRLGVLGDWEHPYLTMTPDYEAAIVREFGKVVATGDVYKGKKPVLWCPNDETALAEAEVEYADHASPSIYVKFPVKDPKEKFSIRPDGQTSVAIWTTTPWTLVANQAIAVHPHFHYRLVKTPAGDLILAQNLIEACMKAFGFAPGSYEVAPGGWTGSELEGIVCRHPWLDRDAPIILGEHVTLEQGTGCVHTAPGHGQEDYEVGLRYGLPVYAPVDHRGRFTNEAGEFAGQKVFEANEAIIALLNQRGTLLKKETISHSYPHCWRCKNPVIFRATEQWFISMEKHHLRERAIKAIEQEIQWIPKWGKDRILGMMQSRPDWCISRQRVWGVPIVAFACLDCNEILVSKEIADFVADLMEKEGGSDVWFSRAAAELLPKGTACKKCGGSRLQQENDILDVWFESGVSHAAVLKNTRRWPELTWPADLYLEGSDQHRGWFHSSLLAALETDGRPPYKAVLTHGFVVDGAGKKMSKSAGNVVAPQEVINKYGAEILRLWVSATDFREDVRISQDILVQLVEAYRKIRNTCRFLLSNLYDFHPSDGPVGEADLQEIDRWALYRLQILNEKVQRAYREAEFHTIFHALNNFCAVDLSSFYLDILKDRLYASAAKSPERRAAQSVLLETLTTLVRLMAPVLSFTAEEIWGYMPADLKEKESVLLTTFPTALKMGRPPEQKFSEKEESNKTFLETWGKLIEVREEVSRLLEQQRREKKIGSSLEAGVTLFAKEGEPLYPLLQEKKAFLSTLFIVSQVDLLPWERKPEGVSTVQMKEASLAIQVQPARGAKCERCWIYREDVGADAGYPTLCGRCAGVVGADAAGPN</sequence>
<comment type="domain">
    <text evidence="10">IleRS has two distinct active sites: one for aminoacylation and one for editing. The misactivated valine is translocated from the active site to the editing site, which sterically excludes the correctly activated isoleucine. The single editing site contains two valyl binding pockets, one specific for each substrate (Val-AMP or Val-tRNA(Ile)).</text>
</comment>
<feature type="binding site" evidence="10">
    <location>
        <position position="572"/>
    </location>
    <ligand>
        <name>L-isoleucyl-5'-AMP</name>
        <dbReference type="ChEBI" id="CHEBI:178002"/>
    </ligand>
</feature>